<feature type="region of interest" description="Disordered" evidence="3">
    <location>
        <begin position="1"/>
        <end position="22"/>
    </location>
</feature>
<proteinExistence type="predicted"/>
<feature type="region of interest" description="Disordered" evidence="3">
    <location>
        <begin position="433"/>
        <end position="463"/>
    </location>
</feature>
<dbReference type="PRINTS" id="PR01415">
    <property type="entry name" value="ANKYRIN"/>
</dbReference>
<accession>A0A3B6I0K4</accession>
<dbReference type="SMART" id="SM00248">
    <property type="entry name" value="ANK"/>
    <property type="match status" value="6"/>
</dbReference>
<evidence type="ECO:0000256" key="3">
    <source>
        <dbReference type="SAM" id="MobiDB-lite"/>
    </source>
</evidence>
<dbReference type="PANTHER" id="PTHR46224">
    <property type="entry name" value="ANKYRIN REPEAT FAMILY PROTEIN"/>
    <property type="match status" value="1"/>
</dbReference>
<feature type="repeat" description="ANK" evidence="1">
    <location>
        <begin position="155"/>
        <end position="187"/>
    </location>
</feature>
<dbReference type="PROSITE" id="PS50297">
    <property type="entry name" value="ANK_REP_REGION"/>
    <property type="match status" value="2"/>
</dbReference>
<dbReference type="Gramene" id="TraesARI4A03G02182940.1">
    <property type="protein sequence ID" value="TraesARI4A03G02182940.1"/>
    <property type="gene ID" value="TraesARI4A03G02182940"/>
</dbReference>
<dbReference type="InterPro" id="IPR011990">
    <property type="entry name" value="TPR-like_helical_dom_sf"/>
</dbReference>
<dbReference type="InterPro" id="IPR002110">
    <property type="entry name" value="Ankyrin_rpt"/>
</dbReference>
<dbReference type="Gramene" id="TraesCS4A02G290300.2">
    <property type="protein sequence ID" value="TraesCS4A02G290300.2"/>
    <property type="gene ID" value="TraesCS4A02G290300"/>
</dbReference>
<dbReference type="PANTHER" id="PTHR46224:SF58">
    <property type="match status" value="1"/>
</dbReference>
<dbReference type="Gene3D" id="1.25.40.20">
    <property type="entry name" value="Ankyrin repeat-containing domain"/>
    <property type="match status" value="3"/>
</dbReference>
<dbReference type="AlphaFoldDB" id="A0A3B6I0K4"/>
<feature type="repeat" description="ANK" evidence="1">
    <location>
        <begin position="121"/>
        <end position="153"/>
    </location>
</feature>
<feature type="compositionally biased region" description="Basic and acidic residues" evidence="3">
    <location>
        <begin position="434"/>
        <end position="455"/>
    </location>
</feature>
<name>A0A3B6I0K4_WHEAT</name>
<dbReference type="SUPFAM" id="SSF48403">
    <property type="entry name" value="Ankyrin repeat"/>
    <property type="match status" value="1"/>
</dbReference>
<dbReference type="Gene3D" id="1.25.40.10">
    <property type="entry name" value="Tetratricopeptide repeat domain"/>
    <property type="match status" value="1"/>
</dbReference>
<reference evidence="4" key="2">
    <citation type="submission" date="2018-10" db="UniProtKB">
        <authorList>
            <consortium name="EnsemblPlants"/>
        </authorList>
    </citation>
    <scope>IDENTIFICATION</scope>
</reference>
<feature type="repeat" description="TPR" evidence="2">
    <location>
        <begin position="403"/>
        <end position="436"/>
    </location>
</feature>
<keyword evidence="1" id="KW-0040">ANK repeat</keyword>
<dbReference type="InterPro" id="IPR051616">
    <property type="entry name" value="Cul2-RING_E3_ligase_SR"/>
</dbReference>
<sequence length="463" mass="48992">MGKGKSRRGAGGGARGPAPAASARDVQRAAAALALHGFEVTDVGTGGWSPQMQFLLACSQGDLRRAKALVNGMDKDDRESLASVRVEGCGALHSAAGAGDMAICRYLVEQLGFDVDSDASSGSTPLSFAVAHGEMTAARYFLEKGANPNTKSSSTGTTPLHEAVATGCDEITRLLLPKGANVEAPSPHGTPLVAAAAHGKFNAMKILLEHHADLNKVSWDFGTPLTTALYATPDRMNESTCLECVKLLVKAGADVNCTIPETPLAIATNNGLTTCFKYLLEVGANINVPANQVKKSDSDSKAPLKSSSAKAVRGKNYVAASRLCSEGKSSDKDRKARLKSQGAKAVEGKDYAAASKFYTEAIKLDPADAVLYSNRSLCYLKCGEAHDALIDANACISLDPKWHKGYYRKGAALMSLLEYKEASDAFSAGMKLEPNNKEMQEAHREAVEAMRKEQSEPSLYALD</sequence>
<keyword evidence="2" id="KW-0802">TPR repeat</keyword>
<keyword evidence="5" id="KW-1185">Reference proteome</keyword>
<evidence type="ECO:0000256" key="2">
    <source>
        <dbReference type="PROSITE-ProRule" id="PRU00339"/>
    </source>
</evidence>
<dbReference type="STRING" id="4565.A0A3B6I0K4"/>
<dbReference type="InterPro" id="IPR019734">
    <property type="entry name" value="TPR_rpt"/>
</dbReference>
<evidence type="ECO:0000313" key="4">
    <source>
        <dbReference type="EnsemblPlants" id="TraesCS4A02G290300.2"/>
    </source>
</evidence>
<dbReference type="SMR" id="A0A3B6I0K4"/>
<evidence type="ECO:0000313" key="5">
    <source>
        <dbReference type="Proteomes" id="UP000019116"/>
    </source>
</evidence>
<protein>
    <submittedName>
        <fullName evidence="4">Uncharacterized protein</fullName>
    </submittedName>
</protein>
<dbReference type="Proteomes" id="UP000019116">
    <property type="component" value="Chromosome 4A"/>
</dbReference>
<dbReference type="SUPFAM" id="SSF48452">
    <property type="entry name" value="TPR-like"/>
    <property type="match status" value="1"/>
</dbReference>
<dbReference type="PROSITE" id="PS50005">
    <property type="entry name" value="TPR"/>
    <property type="match status" value="1"/>
</dbReference>
<organism evidence="4">
    <name type="scientific">Triticum aestivum</name>
    <name type="common">Wheat</name>
    <dbReference type="NCBI Taxonomy" id="4565"/>
    <lineage>
        <taxon>Eukaryota</taxon>
        <taxon>Viridiplantae</taxon>
        <taxon>Streptophyta</taxon>
        <taxon>Embryophyta</taxon>
        <taxon>Tracheophyta</taxon>
        <taxon>Spermatophyta</taxon>
        <taxon>Magnoliopsida</taxon>
        <taxon>Liliopsida</taxon>
        <taxon>Poales</taxon>
        <taxon>Poaceae</taxon>
        <taxon>BOP clade</taxon>
        <taxon>Pooideae</taxon>
        <taxon>Triticodae</taxon>
        <taxon>Triticeae</taxon>
        <taxon>Triticinae</taxon>
        <taxon>Triticum</taxon>
    </lineage>
</organism>
<gene>
    <name evidence="4" type="primary">LOC123094245</name>
</gene>
<evidence type="ECO:0000256" key="1">
    <source>
        <dbReference type="PROSITE-ProRule" id="PRU00023"/>
    </source>
</evidence>
<dbReference type="Pfam" id="PF13181">
    <property type="entry name" value="TPR_8"/>
    <property type="match status" value="1"/>
</dbReference>
<dbReference type="Gramene" id="TraesLDM4A03G02144020.1">
    <property type="protein sequence ID" value="TraesLDM4A03G02144020.1"/>
    <property type="gene ID" value="TraesLDM4A03G02144020"/>
</dbReference>
<dbReference type="SMART" id="SM00028">
    <property type="entry name" value="TPR"/>
    <property type="match status" value="3"/>
</dbReference>
<dbReference type="Gramene" id="TraesJUL4A03G02164500.1">
    <property type="protein sequence ID" value="TraesJUL4A03G02164500.1"/>
    <property type="gene ID" value="TraesJUL4A03G02164500"/>
</dbReference>
<dbReference type="Pfam" id="PF12796">
    <property type="entry name" value="Ank_2"/>
    <property type="match status" value="3"/>
</dbReference>
<reference evidence="4" key="1">
    <citation type="submission" date="2018-08" db="EMBL/GenBank/DDBJ databases">
        <authorList>
            <person name="Rossello M."/>
        </authorList>
    </citation>
    <scope>NUCLEOTIDE SEQUENCE [LARGE SCALE GENOMIC DNA]</scope>
    <source>
        <strain evidence="4">cv. Chinese Spring</strain>
    </source>
</reference>
<dbReference type="InterPro" id="IPR036770">
    <property type="entry name" value="Ankyrin_rpt-contain_sf"/>
</dbReference>
<dbReference type="EnsemblPlants" id="TraesCS4A02G290300.2">
    <property type="protein sequence ID" value="TraesCS4A02G290300.2"/>
    <property type="gene ID" value="TraesCS4A02G290300"/>
</dbReference>
<dbReference type="OrthoDB" id="627565at2759"/>
<feature type="repeat" description="ANK" evidence="1">
    <location>
        <begin position="259"/>
        <end position="291"/>
    </location>
</feature>
<dbReference type="PROSITE" id="PS50088">
    <property type="entry name" value="ANK_REPEAT"/>
    <property type="match status" value="3"/>
</dbReference>
<dbReference type="Gramene" id="TraesKAR4A01G0364220.1">
    <property type="protein sequence ID" value="cds.TraesKAR4A01G0364220.1"/>
    <property type="gene ID" value="TraesKAR4A01G0364220"/>
</dbReference>